<evidence type="ECO:0000259" key="7">
    <source>
        <dbReference type="Pfam" id="PF00155"/>
    </source>
</evidence>
<dbReference type="CDD" id="cd00609">
    <property type="entry name" value="AAT_like"/>
    <property type="match status" value="1"/>
</dbReference>
<accession>A0A7V3YHC5</accession>
<dbReference type="Pfam" id="PF00155">
    <property type="entry name" value="Aminotran_1_2"/>
    <property type="match status" value="1"/>
</dbReference>
<evidence type="ECO:0000256" key="5">
    <source>
        <dbReference type="ARBA" id="ARBA00022898"/>
    </source>
</evidence>
<dbReference type="GO" id="GO:0008483">
    <property type="term" value="F:transaminase activity"/>
    <property type="evidence" value="ECO:0007669"/>
    <property type="project" value="UniProtKB-KW"/>
</dbReference>
<evidence type="ECO:0000256" key="1">
    <source>
        <dbReference type="ARBA" id="ARBA00001933"/>
    </source>
</evidence>
<dbReference type="FunFam" id="3.40.640.10:FF:000033">
    <property type="entry name" value="Aspartate aminotransferase"/>
    <property type="match status" value="1"/>
</dbReference>
<dbReference type="EC" id="2.6.1.-" evidence="6"/>
<dbReference type="EMBL" id="DTFV01000086">
    <property type="protein sequence ID" value="HGI30856.1"/>
    <property type="molecule type" value="Genomic_DNA"/>
</dbReference>
<keyword evidence="5" id="KW-0663">Pyridoxal phosphate</keyword>
<dbReference type="InterPro" id="IPR004838">
    <property type="entry name" value="NHTrfase_class1_PyrdxlP-BS"/>
</dbReference>
<dbReference type="InterPro" id="IPR015422">
    <property type="entry name" value="PyrdxlP-dep_Trfase_small"/>
</dbReference>
<evidence type="ECO:0000256" key="4">
    <source>
        <dbReference type="ARBA" id="ARBA00022679"/>
    </source>
</evidence>
<dbReference type="PANTHER" id="PTHR46383">
    <property type="entry name" value="ASPARTATE AMINOTRANSFERASE"/>
    <property type="match status" value="1"/>
</dbReference>
<dbReference type="PROSITE" id="PS00105">
    <property type="entry name" value="AA_TRANSFER_CLASS_1"/>
    <property type="match status" value="1"/>
</dbReference>
<name>A0A7V3YHC5_9BACT</name>
<dbReference type="Gene3D" id="3.40.640.10">
    <property type="entry name" value="Type I PLP-dependent aspartate aminotransferase-like (Major domain)"/>
    <property type="match status" value="1"/>
</dbReference>
<dbReference type="SUPFAM" id="SSF53383">
    <property type="entry name" value="PLP-dependent transferases"/>
    <property type="match status" value="1"/>
</dbReference>
<dbReference type="InterPro" id="IPR050596">
    <property type="entry name" value="AspAT/PAT-like"/>
</dbReference>
<evidence type="ECO:0000313" key="8">
    <source>
        <dbReference type="EMBL" id="HGI30856.1"/>
    </source>
</evidence>
<dbReference type="Gene3D" id="3.90.1150.10">
    <property type="entry name" value="Aspartate Aminotransferase, domain 1"/>
    <property type="match status" value="1"/>
</dbReference>
<sequence length="401" mass="44400">MEDQRRIRLAQRVQDIAPSATLSISAKAQAMKRQGIDVISFSAGEPDFDTPGFIKEEAKKAIDSGFTKYTATPGILELREAICEKLRRENGLSYSPQEVIVSCGAKHSLYNAIMTLCEAGDEVLLPVPYWVTYLEQIRLAGGKPIFVECEKASLAPDLNALERAITPRTRLLVLNNPANPTGVVLSEETLAQIARIAVERDLFVISDEIYEHLVYEAPFPRSIATFPGMKERTVVINGVSKTFSMTGWRIGYAAGPREVIEGMARLQDHTTSNPTSVSQRAALAALRAPSSVIRDMVETFNSRRKLMLSHLSEIPEISFPTPQGAFYVFVDFSRYCNGRFAGELIGTSERLAELLLEEARIACVPGSAFGMEGYLRFSYATSEKAIEAGMERLKSFLQRIE</sequence>
<proteinExistence type="inferred from homology"/>
<dbReference type="InterPro" id="IPR015424">
    <property type="entry name" value="PyrdxlP-dep_Trfase"/>
</dbReference>
<evidence type="ECO:0000256" key="6">
    <source>
        <dbReference type="RuleBase" id="RU000481"/>
    </source>
</evidence>
<dbReference type="GO" id="GO:0030170">
    <property type="term" value="F:pyridoxal phosphate binding"/>
    <property type="evidence" value="ECO:0007669"/>
    <property type="project" value="InterPro"/>
</dbReference>
<organism evidence="8">
    <name type="scientific">Candidatus Caldatribacterium californiense</name>
    <dbReference type="NCBI Taxonomy" id="1454726"/>
    <lineage>
        <taxon>Bacteria</taxon>
        <taxon>Pseudomonadati</taxon>
        <taxon>Atribacterota</taxon>
        <taxon>Atribacteria</taxon>
        <taxon>Atribacterales</taxon>
        <taxon>Candidatus Caldatribacteriaceae</taxon>
        <taxon>Candidatus Caldatribacterium</taxon>
    </lineage>
</organism>
<keyword evidence="3 6" id="KW-0032">Aminotransferase</keyword>
<comment type="similarity">
    <text evidence="2 6">Belongs to the class-I pyridoxal-phosphate-dependent aminotransferase family.</text>
</comment>
<reference evidence="8" key="1">
    <citation type="journal article" date="2020" name="mSystems">
        <title>Genome- and Community-Level Interaction Insights into Carbon Utilization and Element Cycling Functions of Hydrothermarchaeota in Hydrothermal Sediment.</title>
        <authorList>
            <person name="Zhou Z."/>
            <person name="Liu Y."/>
            <person name="Xu W."/>
            <person name="Pan J."/>
            <person name="Luo Z.H."/>
            <person name="Li M."/>
        </authorList>
    </citation>
    <scope>NUCLEOTIDE SEQUENCE [LARGE SCALE GENOMIC DNA]</scope>
    <source>
        <strain evidence="8">SpSt-747</strain>
    </source>
</reference>
<dbReference type="InterPro" id="IPR004839">
    <property type="entry name" value="Aminotransferase_I/II_large"/>
</dbReference>
<dbReference type="GO" id="GO:0006520">
    <property type="term" value="P:amino acid metabolic process"/>
    <property type="evidence" value="ECO:0007669"/>
    <property type="project" value="InterPro"/>
</dbReference>
<dbReference type="InterPro" id="IPR015421">
    <property type="entry name" value="PyrdxlP-dep_Trfase_major"/>
</dbReference>
<dbReference type="AlphaFoldDB" id="A0A7V3YHC5"/>
<comment type="caution">
    <text evidence="8">The sequence shown here is derived from an EMBL/GenBank/DDBJ whole genome shotgun (WGS) entry which is preliminary data.</text>
</comment>
<keyword evidence="4 6" id="KW-0808">Transferase</keyword>
<comment type="cofactor">
    <cofactor evidence="1 6">
        <name>pyridoxal 5'-phosphate</name>
        <dbReference type="ChEBI" id="CHEBI:597326"/>
    </cofactor>
</comment>
<dbReference type="PANTHER" id="PTHR46383:SF1">
    <property type="entry name" value="ASPARTATE AMINOTRANSFERASE"/>
    <property type="match status" value="1"/>
</dbReference>
<protein>
    <recommendedName>
        <fullName evidence="6">Aminotransferase</fullName>
        <ecNumber evidence="6">2.6.1.-</ecNumber>
    </recommendedName>
</protein>
<gene>
    <name evidence="8" type="ORF">ENV30_06070</name>
</gene>
<evidence type="ECO:0000256" key="3">
    <source>
        <dbReference type="ARBA" id="ARBA00022576"/>
    </source>
</evidence>
<evidence type="ECO:0000256" key="2">
    <source>
        <dbReference type="ARBA" id="ARBA00007441"/>
    </source>
</evidence>
<feature type="domain" description="Aminotransferase class I/classII large" evidence="7">
    <location>
        <begin position="37"/>
        <end position="393"/>
    </location>
</feature>